<dbReference type="PROSITE" id="PS50977">
    <property type="entry name" value="HTH_TETR_2"/>
    <property type="match status" value="1"/>
</dbReference>
<dbReference type="AlphaFoldDB" id="A0A3N0GTY9"/>
<organism evidence="6 7">
    <name type="scientific">Nocardioides pocheonensis</name>
    <dbReference type="NCBI Taxonomy" id="661485"/>
    <lineage>
        <taxon>Bacteria</taxon>
        <taxon>Bacillati</taxon>
        <taxon>Actinomycetota</taxon>
        <taxon>Actinomycetes</taxon>
        <taxon>Propionibacteriales</taxon>
        <taxon>Nocardioidaceae</taxon>
        <taxon>Nocardioides</taxon>
    </lineage>
</organism>
<dbReference type="OrthoDB" id="3382616at2"/>
<gene>
    <name evidence="6" type="ORF">EFL26_07160</name>
</gene>
<evidence type="ECO:0000256" key="3">
    <source>
        <dbReference type="ARBA" id="ARBA00023163"/>
    </source>
</evidence>
<reference evidence="6 7" key="1">
    <citation type="submission" date="2018-11" db="EMBL/GenBank/DDBJ databases">
        <authorList>
            <person name="Li F."/>
        </authorList>
    </citation>
    <scope>NUCLEOTIDE SEQUENCE [LARGE SCALE GENOMIC DNA]</scope>
    <source>
        <strain evidence="6 7">Gsoil 818</strain>
    </source>
</reference>
<evidence type="ECO:0000256" key="2">
    <source>
        <dbReference type="ARBA" id="ARBA00023125"/>
    </source>
</evidence>
<proteinExistence type="predicted"/>
<dbReference type="SUPFAM" id="SSF48498">
    <property type="entry name" value="Tetracyclin repressor-like, C-terminal domain"/>
    <property type="match status" value="1"/>
</dbReference>
<keyword evidence="3" id="KW-0804">Transcription</keyword>
<protein>
    <submittedName>
        <fullName evidence="6">TetR family transcriptional regulator</fullName>
    </submittedName>
</protein>
<name>A0A3N0GTY9_9ACTN</name>
<dbReference type="SUPFAM" id="SSF46689">
    <property type="entry name" value="Homeodomain-like"/>
    <property type="match status" value="1"/>
</dbReference>
<dbReference type="RefSeq" id="WP_123222191.1">
    <property type="nucleotide sequence ID" value="NZ_RJSF01000019.1"/>
</dbReference>
<evidence type="ECO:0000313" key="6">
    <source>
        <dbReference type="EMBL" id="RNM15937.1"/>
    </source>
</evidence>
<dbReference type="PANTHER" id="PTHR30055">
    <property type="entry name" value="HTH-TYPE TRANSCRIPTIONAL REGULATOR RUTR"/>
    <property type="match status" value="1"/>
</dbReference>
<dbReference type="Pfam" id="PF00440">
    <property type="entry name" value="TetR_N"/>
    <property type="match status" value="1"/>
</dbReference>
<feature type="DNA-binding region" description="H-T-H motif" evidence="4">
    <location>
        <begin position="45"/>
        <end position="64"/>
    </location>
</feature>
<keyword evidence="7" id="KW-1185">Reference proteome</keyword>
<dbReference type="InterPro" id="IPR036271">
    <property type="entry name" value="Tet_transcr_reg_TetR-rel_C_sf"/>
</dbReference>
<dbReference type="InterPro" id="IPR001647">
    <property type="entry name" value="HTH_TetR"/>
</dbReference>
<dbReference type="Proteomes" id="UP000279994">
    <property type="component" value="Unassembled WGS sequence"/>
</dbReference>
<sequence length="196" mass="21578">MTETARRDAVAEAPKLRADAARNRARLVEAAREVFLAASPDAEVSLEQIAKAAGVGIGTLYRHFPTRLDLLEAVYREEVDGLQKATERLVPGHTPVEALELWLEVFADYAATKKHIFHELIEATGRDSELMTHSRAVLTGAAETMVGRAQEAGQVRSDVSAPDVIRLVGGCTMMPNFDREQQRRILKVVMDGLRTS</sequence>
<dbReference type="InterPro" id="IPR050109">
    <property type="entry name" value="HTH-type_TetR-like_transc_reg"/>
</dbReference>
<evidence type="ECO:0000259" key="5">
    <source>
        <dbReference type="PROSITE" id="PS50977"/>
    </source>
</evidence>
<comment type="caution">
    <text evidence="6">The sequence shown here is derived from an EMBL/GenBank/DDBJ whole genome shotgun (WGS) entry which is preliminary data.</text>
</comment>
<evidence type="ECO:0000256" key="1">
    <source>
        <dbReference type="ARBA" id="ARBA00023015"/>
    </source>
</evidence>
<keyword evidence="2 4" id="KW-0238">DNA-binding</keyword>
<keyword evidence="1" id="KW-0805">Transcription regulation</keyword>
<dbReference type="Gene3D" id="1.10.357.10">
    <property type="entry name" value="Tetracycline Repressor, domain 2"/>
    <property type="match status" value="1"/>
</dbReference>
<accession>A0A3N0GTY9</accession>
<dbReference type="PANTHER" id="PTHR30055:SF234">
    <property type="entry name" value="HTH-TYPE TRANSCRIPTIONAL REGULATOR BETI"/>
    <property type="match status" value="1"/>
</dbReference>
<dbReference type="InterPro" id="IPR009057">
    <property type="entry name" value="Homeodomain-like_sf"/>
</dbReference>
<dbReference type="GO" id="GO:0003700">
    <property type="term" value="F:DNA-binding transcription factor activity"/>
    <property type="evidence" value="ECO:0007669"/>
    <property type="project" value="TreeGrafter"/>
</dbReference>
<dbReference type="InterPro" id="IPR049445">
    <property type="entry name" value="TetR_SbtR-like_C"/>
</dbReference>
<dbReference type="EMBL" id="RJSF01000019">
    <property type="protein sequence ID" value="RNM15937.1"/>
    <property type="molecule type" value="Genomic_DNA"/>
</dbReference>
<feature type="domain" description="HTH tetR-type" evidence="5">
    <location>
        <begin position="21"/>
        <end position="82"/>
    </location>
</feature>
<dbReference type="GO" id="GO:0000976">
    <property type="term" value="F:transcription cis-regulatory region binding"/>
    <property type="evidence" value="ECO:0007669"/>
    <property type="project" value="TreeGrafter"/>
</dbReference>
<evidence type="ECO:0000256" key="4">
    <source>
        <dbReference type="PROSITE-ProRule" id="PRU00335"/>
    </source>
</evidence>
<dbReference type="Pfam" id="PF21597">
    <property type="entry name" value="TetR_C_43"/>
    <property type="match status" value="1"/>
</dbReference>
<evidence type="ECO:0000313" key="7">
    <source>
        <dbReference type="Proteomes" id="UP000279994"/>
    </source>
</evidence>